<proteinExistence type="predicted"/>
<keyword evidence="2" id="KW-0378">Hydrolase</keyword>
<dbReference type="EMBL" id="UGUA01000002">
    <property type="protein sequence ID" value="SUC34557.1"/>
    <property type="molecule type" value="Genomic_DNA"/>
</dbReference>
<keyword evidence="4" id="KW-0443">Lipid metabolism</keyword>
<dbReference type="InterPro" id="IPR007431">
    <property type="entry name" value="ACP_PD"/>
</dbReference>
<keyword evidence="5" id="KW-0275">Fatty acid biosynthesis</keyword>
<gene>
    <name evidence="6" type="ORF">NCTC12026_00903</name>
</gene>
<dbReference type="PANTHER" id="PTHR38764">
    <property type="entry name" value="ACYL CARRIER PROTEIN PHOSPHODIESTERASE"/>
    <property type="match status" value="1"/>
</dbReference>
<sequence length="203" mass="23967">MNYLAHLHLAHLAKSSLLGNMMADYVRGNPAGNYSPEIVAGIRMHRAVDRITDTHPLVKQARALFREEYRRVAPITLDLVWDHFLSRYWHRIETHISLPEFLHSARLIIEPHLCHTPEKFQELNEYLWSQQWLTRYGEKEYIGKSLNGMARRRPKLSALSGSFDDFLLNYVELEDIFFQFYPLMIDNAKQQFFAQEFTLRASE</sequence>
<evidence type="ECO:0000256" key="1">
    <source>
        <dbReference type="ARBA" id="ARBA00022516"/>
    </source>
</evidence>
<dbReference type="Pfam" id="PF04336">
    <property type="entry name" value="ACP_PD"/>
    <property type="match status" value="1"/>
</dbReference>
<dbReference type="OrthoDB" id="8442777at2"/>
<reference evidence="6 7" key="1">
    <citation type="submission" date="2018-06" db="EMBL/GenBank/DDBJ databases">
        <authorList>
            <consortium name="Pathogen Informatics"/>
            <person name="Doyle S."/>
        </authorList>
    </citation>
    <scope>NUCLEOTIDE SEQUENCE [LARGE SCALE GENOMIC DNA]</scope>
    <source>
        <strain evidence="6 7">NCTC12026</strain>
    </source>
</reference>
<evidence type="ECO:0000256" key="5">
    <source>
        <dbReference type="ARBA" id="ARBA00023160"/>
    </source>
</evidence>
<dbReference type="GO" id="GO:0006633">
    <property type="term" value="P:fatty acid biosynthetic process"/>
    <property type="evidence" value="ECO:0007669"/>
    <property type="project" value="UniProtKB-KW"/>
</dbReference>
<dbReference type="Proteomes" id="UP000255129">
    <property type="component" value="Unassembled WGS sequence"/>
</dbReference>
<dbReference type="GO" id="GO:0008770">
    <property type="term" value="F:[acyl-carrier-protein] phosphodiesterase activity"/>
    <property type="evidence" value="ECO:0007669"/>
    <property type="project" value="InterPro"/>
</dbReference>
<dbReference type="PANTHER" id="PTHR38764:SF1">
    <property type="entry name" value="ACYL CARRIER PROTEIN PHOSPHODIESTERASE"/>
    <property type="match status" value="1"/>
</dbReference>
<evidence type="ECO:0000256" key="2">
    <source>
        <dbReference type="ARBA" id="ARBA00022801"/>
    </source>
</evidence>
<accession>A0A379G0T1</accession>
<dbReference type="RefSeq" id="WP_006815788.1">
    <property type="nucleotide sequence ID" value="NZ_CABLCG010000011.1"/>
</dbReference>
<dbReference type="PIRSF" id="PIRSF011489">
    <property type="entry name" value="DUF479"/>
    <property type="match status" value="1"/>
</dbReference>
<evidence type="ECO:0000313" key="6">
    <source>
        <dbReference type="EMBL" id="SUC34557.1"/>
    </source>
</evidence>
<dbReference type="GeneID" id="93420253"/>
<dbReference type="AlphaFoldDB" id="A0A379G0T1"/>
<evidence type="ECO:0000256" key="3">
    <source>
        <dbReference type="ARBA" id="ARBA00022832"/>
    </source>
</evidence>
<keyword evidence="1" id="KW-0444">Lipid biosynthesis</keyword>
<evidence type="ECO:0000256" key="4">
    <source>
        <dbReference type="ARBA" id="ARBA00023098"/>
    </source>
</evidence>
<protein>
    <submittedName>
        <fullName evidence="6">Acyl carrier protein phosphodiesterase</fullName>
    </submittedName>
</protein>
<evidence type="ECO:0000313" key="7">
    <source>
        <dbReference type="Proteomes" id="UP000255129"/>
    </source>
</evidence>
<name>A0A379G0T1_9GAMM</name>
<organism evidence="6 7">
    <name type="scientific">Providencia rustigianii</name>
    <dbReference type="NCBI Taxonomy" id="158850"/>
    <lineage>
        <taxon>Bacteria</taxon>
        <taxon>Pseudomonadati</taxon>
        <taxon>Pseudomonadota</taxon>
        <taxon>Gammaproteobacteria</taxon>
        <taxon>Enterobacterales</taxon>
        <taxon>Morganellaceae</taxon>
        <taxon>Providencia</taxon>
    </lineage>
</organism>
<keyword evidence="3" id="KW-0276">Fatty acid metabolism</keyword>